<dbReference type="AlphaFoldDB" id="A0AAD6SG34"/>
<dbReference type="EMBL" id="JARJCM010000163">
    <property type="protein sequence ID" value="KAJ7024822.1"/>
    <property type="molecule type" value="Genomic_DNA"/>
</dbReference>
<evidence type="ECO:0000313" key="2">
    <source>
        <dbReference type="Proteomes" id="UP001218188"/>
    </source>
</evidence>
<keyword evidence="2" id="KW-1185">Reference proteome</keyword>
<name>A0AAD6SG34_9AGAR</name>
<organism evidence="1 2">
    <name type="scientific">Mycena alexandri</name>
    <dbReference type="NCBI Taxonomy" id="1745969"/>
    <lineage>
        <taxon>Eukaryota</taxon>
        <taxon>Fungi</taxon>
        <taxon>Dikarya</taxon>
        <taxon>Basidiomycota</taxon>
        <taxon>Agaricomycotina</taxon>
        <taxon>Agaricomycetes</taxon>
        <taxon>Agaricomycetidae</taxon>
        <taxon>Agaricales</taxon>
        <taxon>Marasmiineae</taxon>
        <taxon>Mycenaceae</taxon>
        <taxon>Mycena</taxon>
    </lineage>
</organism>
<dbReference type="Proteomes" id="UP001218188">
    <property type="component" value="Unassembled WGS sequence"/>
</dbReference>
<evidence type="ECO:0000313" key="1">
    <source>
        <dbReference type="EMBL" id="KAJ7024822.1"/>
    </source>
</evidence>
<gene>
    <name evidence="1" type="ORF">C8F04DRAFT_149939</name>
</gene>
<comment type="caution">
    <text evidence="1">The sequence shown here is derived from an EMBL/GenBank/DDBJ whole genome shotgun (WGS) entry which is preliminary data.</text>
</comment>
<protein>
    <submittedName>
        <fullName evidence="1">Uncharacterized protein</fullName>
    </submittedName>
</protein>
<proteinExistence type="predicted"/>
<reference evidence="1" key="1">
    <citation type="submission" date="2023-03" db="EMBL/GenBank/DDBJ databases">
        <title>Massive genome expansion in bonnet fungi (Mycena s.s.) driven by repeated elements and novel gene families across ecological guilds.</title>
        <authorList>
            <consortium name="Lawrence Berkeley National Laboratory"/>
            <person name="Harder C.B."/>
            <person name="Miyauchi S."/>
            <person name="Viragh M."/>
            <person name="Kuo A."/>
            <person name="Thoen E."/>
            <person name="Andreopoulos B."/>
            <person name="Lu D."/>
            <person name="Skrede I."/>
            <person name="Drula E."/>
            <person name="Henrissat B."/>
            <person name="Morin E."/>
            <person name="Kohler A."/>
            <person name="Barry K."/>
            <person name="LaButti K."/>
            <person name="Morin E."/>
            <person name="Salamov A."/>
            <person name="Lipzen A."/>
            <person name="Mereny Z."/>
            <person name="Hegedus B."/>
            <person name="Baldrian P."/>
            <person name="Stursova M."/>
            <person name="Weitz H."/>
            <person name="Taylor A."/>
            <person name="Grigoriev I.V."/>
            <person name="Nagy L.G."/>
            <person name="Martin F."/>
            <person name="Kauserud H."/>
        </authorList>
    </citation>
    <scope>NUCLEOTIDE SEQUENCE</scope>
    <source>
        <strain evidence="1">CBHHK200</strain>
    </source>
</reference>
<sequence>MSAPFVLRERQARVHIVGSSIAAGAWPRTFHRRPLAMLRLCPPAARRLKACSRAYGEFPHAFKSACAPARPYLDGHYMSWSSSCVAGDGGRGRWRKGDGGWGKPNGLIVPHPEGMVSVRAAGVHTRLRRNQWMRRSALLCACGATQPMRMRNAGTGRARDGMGSRGTERRDTGRLLVVSFQAPAFGGDLFSYFSAVRSPEVRVPRAPLQRCLRDPASVDLRAAYCSARHPGTTSVFHSIRTKAIERATQFLAIL</sequence>
<accession>A0AAD6SG34</accession>